<reference evidence="4 5" key="1">
    <citation type="submission" date="2019-11" db="EMBL/GenBank/DDBJ databases">
        <title>Genome sequences of 17 halophilic strains isolated from different environments.</title>
        <authorList>
            <person name="Furrow R.E."/>
        </authorList>
    </citation>
    <scope>NUCLEOTIDE SEQUENCE [LARGE SCALE GENOMIC DNA]</scope>
    <source>
        <strain evidence="4 5">22511_23_Filter</strain>
    </source>
</reference>
<keyword evidence="3" id="KW-0472">Membrane</keyword>
<dbReference type="Proteomes" id="UP000460949">
    <property type="component" value="Unassembled WGS sequence"/>
</dbReference>
<sequence>MIMIIIIIMRRITVKYLMKHMLVTMVLFGLADLAVHTKTQAEELPEHSYVDFSSDRSTWFFRTDGGDRSTAFFDFFSPFDPTVKVEGYDPLTSYELEHRYYFGEDDALMVHIEDMKKMYDPYFDYTMEEDTLRVRHTAFDKLLTSGIGERSTTIQYTKKVWDLSIDLSEAEGTYDYREFQPVEGGRNKGAVKPDELNEEAGLTGKSFTLSSGSIEQKEEGVYVPLASLMEWMGKTSFEEQGYLTVQSEGVADVTASVDRPDVEVSDVVVPKPSNIWQGGEDETYTWADYMKDVEDGERQTGWLWQSFHVASDASFKDEDGDPVHVKADRIVPFSLYVPSTYDPEKTRLTFMLHGGTGNEHTPTYRLMKEGIPVETYAEEYNYILLSPNGWTQNPIWREKQALYSVERSLAEALQQFPVPDDHLFITGNSLGGRGTLEIAARFPDRFQAMAATAPKITDRAPEGGTMVNIEGTDYDLSAVKDLPALIVQGTADTTTSFKVQIGSGESPGSIVSSVMPKLENARYMTVENGDHSYSYAAVLEPIFDFFEDQLTEENAEAPDTAVLYKESDRAAANGEQVKLDQNTEVVNGTMMVALSSVKELYKASADVYPIHLYDSDSEQPADYWTLVVNNQTMNITPGEEAYRLNMERYKEDAKVTRSGAPSDEDQLNASPVFTEAPYEKNGELYVPAEEVLTALGLDVTIREENVWQKYRAFWGSGAAVIVFALIGGWVIFRKRSASKSESNQRKQA</sequence>
<evidence type="ECO:0000313" key="5">
    <source>
        <dbReference type="Proteomes" id="UP000460949"/>
    </source>
</evidence>
<dbReference type="GO" id="GO:0016787">
    <property type="term" value="F:hydrolase activity"/>
    <property type="evidence" value="ECO:0007669"/>
    <property type="project" value="UniProtKB-KW"/>
</dbReference>
<dbReference type="PANTHER" id="PTHR43037:SF5">
    <property type="entry name" value="FERULOYL ESTERASE"/>
    <property type="match status" value="1"/>
</dbReference>
<proteinExistence type="predicted"/>
<dbReference type="InterPro" id="IPR050955">
    <property type="entry name" value="Plant_Biomass_Hydrol_Est"/>
</dbReference>
<dbReference type="AlphaFoldDB" id="A0A845DTT4"/>
<keyword evidence="3" id="KW-0812">Transmembrane</keyword>
<dbReference type="EMBL" id="WMET01000002">
    <property type="protein sequence ID" value="MYL20568.1"/>
    <property type="molecule type" value="Genomic_DNA"/>
</dbReference>
<organism evidence="4 5">
    <name type="scientific">Halobacillus litoralis</name>
    <dbReference type="NCBI Taxonomy" id="45668"/>
    <lineage>
        <taxon>Bacteria</taxon>
        <taxon>Bacillati</taxon>
        <taxon>Bacillota</taxon>
        <taxon>Bacilli</taxon>
        <taxon>Bacillales</taxon>
        <taxon>Bacillaceae</taxon>
        <taxon>Halobacillus</taxon>
    </lineage>
</organism>
<protein>
    <submittedName>
        <fullName evidence="4">Alpha/beta fold hydrolase</fullName>
    </submittedName>
</protein>
<comment type="caution">
    <text evidence="4">The sequence shown here is derived from an EMBL/GenBank/DDBJ whole genome shotgun (WGS) entry which is preliminary data.</text>
</comment>
<accession>A0A845DTT4</accession>
<keyword evidence="2 4" id="KW-0378">Hydrolase</keyword>
<name>A0A845DTT4_9BACI</name>
<evidence type="ECO:0000256" key="3">
    <source>
        <dbReference type="SAM" id="Phobius"/>
    </source>
</evidence>
<evidence type="ECO:0000256" key="2">
    <source>
        <dbReference type="ARBA" id="ARBA00022801"/>
    </source>
</evidence>
<feature type="transmembrane region" description="Helical" evidence="3">
    <location>
        <begin position="712"/>
        <end position="732"/>
    </location>
</feature>
<keyword evidence="1" id="KW-0732">Signal</keyword>
<dbReference type="Gene3D" id="3.40.50.1820">
    <property type="entry name" value="alpha/beta hydrolase"/>
    <property type="match status" value="1"/>
</dbReference>
<dbReference type="PANTHER" id="PTHR43037">
    <property type="entry name" value="UNNAMED PRODUCT-RELATED"/>
    <property type="match status" value="1"/>
</dbReference>
<evidence type="ECO:0000313" key="4">
    <source>
        <dbReference type="EMBL" id="MYL20568.1"/>
    </source>
</evidence>
<evidence type="ECO:0000256" key="1">
    <source>
        <dbReference type="ARBA" id="ARBA00022729"/>
    </source>
</evidence>
<dbReference type="InterPro" id="IPR029058">
    <property type="entry name" value="AB_hydrolase_fold"/>
</dbReference>
<gene>
    <name evidence="4" type="ORF">GLW04_11745</name>
</gene>
<dbReference type="SUPFAM" id="SSF53474">
    <property type="entry name" value="alpha/beta-Hydrolases"/>
    <property type="match status" value="1"/>
</dbReference>
<keyword evidence="3" id="KW-1133">Transmembrane helix</keyword>